<dbReference type="AlphaFoldDB" id="A0A1G9HAS9"/>
<evidence type="ECO:0000256" key="2">
    <source>
        <dbReference type="SAM" id="SignalP"/>
    </source>
</evidence>
<evidence type="ECO:0000313" key="3">
    <source>
        <dbReference type="EMBL" id="SDL10118.1"/>
    </source>
</evidence>
<dbReference type="OrthoDB" id="2388392at2"/>
<feature type="region of interest" description="Disordered" evidence="1">
    <location>
        <begin position="20"/>
        <end position="117"/>
    </location>
</feature>
<dbReference type="Proteomes" id="UP000199008">
    <property type="component" value="Unassembled WGS sequence"/>
</dbReference>
<protein>
    <submittedName>
        <fullName evidence="3">Uncharacterized protein</fullName>
    </submittedName>
</protein>
<name>A0A1G9HAS9_9BACL</name>
<dbReference type="PROSITE" id="PS51257">
    <property type="entry name" value="PROKAR_LIPOPROTEIN"/>
    <property type="match status" value="1"/>
</dbReference>
<feature type="signal peptide" evidence="2">
    <location>
        <begin position="1"/>
        <end position="19"/>
    </location>
</feature>
<reference evidence="4" key="1">
    <citation type="submission" date="2016-10" db="EMBL/GenBank/DDBJ databases">
        <authorList>
            <person name="Varghese N."/>
            <person name="Submissions S."/>
        </authorList>
    </citation>
    <scope>NUCLEOTIDE SEQUENCE [LARGE SCALE GENOMIC DNA]</scope>
    <source>
        <strain evidence="4">CGMCC 1.8895</strain>
    </source>
</reference>
<dbReference type="STRING" id="576118.SAMN05216216_1227"/>
<proteinExistence type="predicted"/>
<sequence length="418" mass="46209">MLRILMLMMGALMITAACGNGEDSDTPVENEEAAETEESTSPEESAETDSDNGNSEEESGEQETSEESSTEEGASEEAENEDTEDGSDSSVEEQPEEAESEEETVEESPGNADESEAAATEFDINNADTQKRLMAPNYPEDGLSFEQEAITEGMTQTEVEDLHGQYDFIYPGHGRTVTIYDNLGVVYSVPGPYGEDELATTDVSPDEVVVENVMYYAGVSYDEVVAALGEPDVDAHEPEEGPVSGYHFMEYVLDQGEEMALAGVFWMHEDENGELMADVMTKNEKPIDVEAYNESLGGVDEYTEETLTAMMEGYLSSLEDYFNDENEEVFDYTEPSSENGGIIINNKESGSFRDHENHNIEVLDIEERDSVYYVTASREYSHATSNGVRKATVEYEIFNTTKGFKVMDFEQLDDEPAG</sequence>
<feature type="chain" id="PRO_5039377557" evidence="2">
    <location>
        <begin position="20"/>
        <end position="418"/>
    </location>
</feature>
<accession>A0A1G9HAS9</accession>
<organism evidence="3 4">
    <name type="scientific">Lacicoccus qingdaonensis</name>
    <dbReference type="NCBI Taxonomy" id="576118"/>
    <lineage>
        <taxon>Bacteria</taxon>
        <taxon>Bacillati</taxon>
        <taxon>Bacillota</taxon>
        <taxon>Bacilli</taxon>
        <taxon>Bacillales</taxon>
        <taxon>Salinicoccaceae</taxon>
        <taxon>Lacicoccus</taxon>
    </lineage>
</organism>
<keyword evidence="2" id="KW-0732">Signal</keyword>
<evidence type="ECO:0000313" key="4">
    <source>
        <dbReference type="Proteomes" id="UP000199008"/>
    </source>
</evidence>
<gene>
    <name evidence="3" type="ORF">SAMN05216216_1227</name>
</gene>
<dbReference type="EMBL" id="FNFY01000022">
    <property type="protein sequence ID" value="SDL10118.1"/>
    <property type="molecule type" value="Genomic_DNA"/>
</dbReference>
<feature type="compositionally biased region" description="Acidic residues" evidence="1">
    <location>
        <begin position="22"/>
        <end position="106"/>
    </location>
</feature>
<keyword evidence="4" id="KW-1185">Reference proteome</keyword>
<dbReference type="RefSeq" id="WP_092987333.1">
    <property type="nucleotide sequence ID" value="NZ_FNFY01000022.1"/>
</dbReference>
<evidence type="ECO:0000256" key="1">
    <source>
        <dbReference type="SAM" id="MobiDB-lite"/>
    </source>
</evidence>